<dbReference type="SUPFAM" id="SSF50692">
    <property type="entry name" value="ADC-like"/>
    <property type="match status" value="1"/>
</dbReference>
<evidence type="ECO:0000256" key="1">
    <source>
        <dbReference type="ARBA" id="ARBA00022723"/>
    </source>
</evidence>
<proteinExistence type="predicted"/>
<dbReference type="GO" id="GO:0046872">
    <property type="term" value="F:metal ion binding"/>
    <property type="evidence" value="ECO:0007669"/>
    <property type="project" value="UniProtKB-KW"/>
</dbReference>
<dbReference type="GO" id="GO:0043546">
    <property type="term" value="F:molybdopterin cofactor binding"/>
    <property type="evidence" value="ECO:0007669"/>
    <property type="project" value="InterPro"/>
</dbReference>
<keyword evidence="2" id="KW-0408">Iron</keyword>
<dbReference type="SUPFAM" id="SSF53706">
    <property type="entry name" value="Formate dehydrogenase/DMSO reductase, domains 1-3"/>
    <property type="match status" value="1"/>
</dbReference>
<name>A0A344LGJ6_9PSEU</name>
<dbReference type="AlphaFoldDB" id="A0A344LGJ6"/>
<dbReference type="PANTHER" id="PTHR43105:SF10">
    <property type="entry name" value="NADH-QUINONE OXIDOREDUCTASE SUBUNIT G"/>
    <property type="match status" value="1"/>
</dbReference>
<dbReference type="Pfam" id="PF00384">
    <property type="entry name" value="Molybdopterin"/>
    <property type="match status" value="1"/>
</dbReference>
<keyword evidence="7" id="KW-1185">Reference proteome</keyword>
<protein>
    <submittedName>
        <fullName evidence="6">Nitrite reductase</fullName>
    </submittedName>
</protein>
<organism evidence="6 7">
    <name type="scientific">Amycolatopsis albispora</name>
    <dbReference type="NCBI Taxonomy" id="1804986"/>
    <lineage>
        <taxon>Bacteria</taxon>
        <taxon>Bacillati</taxon>
        <taxon>Actinomycetota</taxon>
        <taxon>Actinomycetes</taxon>
        <taxon>Pseudonocardiales</taxon>
        <taxon>Pseudonocardiaceae</taxon>
        <taxon>Amycolatopsis</taxon>
    </lineage>
</organism>
<feature type="domain" description="Molybdopterin dinucleotide-binding" evidence="5">
    <location>
        <begin position="567"/>
        <end position="674"/>
    </location>
</feature>
<keyword evidence="1" id="KW-0479">Metal-binding</keyword>
<accession>A0A344LGJ6</accession>
<dbReference type="InterPro" id="IPR006657">
    <property type="entry name" value="MoPterin_dinucl-bd_dom"/>
</dbReference>
<dbReference type="PANTHER" id="PTHR43105">
    <property type="entry name" value="RESPIRATORY NITRATE REDUCTASE"/>
    <property type="match status" value="1"/>
</dbReference>
<evidence type="ECO:0000313" key="7">
    <source>
        <dbReference type="Proteomes" id="UP000250434"/>
    </source>
</evidence>
<evidence type="ECO:0000259" key="5">
    <source>
        <dbReference type="Pfam" id="PF01568"/>
    </source>
</evidence>
<keyword evidence="3" id="KW-0411">Iron-sulfur</keyword>
<evidence type="ECO:0000256" key="3">
    <source>
        <dbReference type="ARBA" id="ARBA00023014"/>
    </source>
</evidence>
<evidence type="ECO:0000313" key="6">
    <source>
        <dbReference type="EMBL" id="AXB47170.1"/>
    </source>
</evidence>
<dbReference type="EMBL" id="CP015163">
    <property type="protein sequence ID" value="AXB47170.1"/>
    <property type="molecule type" value="Genomic_DNA"/>
</dbReference>
<dbReference type="InterPro" id="IPR050123">
    <property type="entry name" value="Prok_molybdopt-oxidoreductase"/>
</dbReference>
<dbReference type="Pfam" id="PF01568">
    <property type="entry name" value="Molydop_binding"/>
    <property type="match status" value="1"/>
</dbReference>
<dbReference type="RefSeq" id="WP_162788713.1">
    <property type="nucleotide sequence ID" value="NZ_CP015163.1"/>
</dbReference>
<dbReference type="CDD" id="cd00508">
    <property type="entry name" value="MopB_CT_Fdh-Nap-like"/>
    <property type="match status" value="1"/>
</dbReference>
<gene>
    <name evidence="6" type="ORF">A4R43_35890</name>
</gene>
<reference evidence="6 7" key="1">
    <citation type="submission" date="2016-04" db="EMBL/GenBank/DDBJ databases">
        <title>Complete genome sequence and analysis of deep-sea sediment isolate, Amycolatopsis sp. WP1.</title>
        <authorList>
            <person name="Wang H."/>
            <person name="Chen S."/>
            <person name="Wu Q."/>
        </authorList>
    </citation>
    <scope>NUCLEOTIDE SEQUENCE [LARGE SCALE GENOMIC DNA]</scope>
    <source>
        <strain evidence="6 7">WP1</strain>
    </source>
</reference>
<feature type="domain" description="Molybdopterin oxidoreductase" evidence="4">
    <location>
        <begin position="55"/>
        <end position="475"/>
    </location>
</feature>
<sequence>MTAISEPVTGTVTHCPYCALQCAMAVRGTETAPAGEGGLCQKGWTAGSLLTSPARLTTPLVRVDGELRPASWDTALDLVATRLAELKREYGADANAVFGGGGLTNEKAYLLGKFARVALGTSQVDYNGRFCMSSAAAAGMRAFGLDRGLPFPLEDLAEADAILLVGSNPAETMPPFARYLKRGLIVVDPRRTATAELAELHLQPAPGTDLALALGILHAVVADGLLNQSYVDERTSGFGAVWRIAAAWWPERVERITGVSAADQRAVAARLAGARNAYVLTARGTEQHASGADMVSAWINLALALGLPGRVGSGFGCLTGQGNGQGGREHGQKADQLPGYRRIDDPAARAHVAGVWGVPPESLPGPGRSAYELLDALGTVDGPRGLLVFGSNVLVSAPRSARIADRLAALDFLVVADLVLSETAALADVVLPITQWAEEEGTMTNIEGRVLLRRRAIDPPDGVRTDLDVLSGLASRLGQPDGRFPANAEAVFEELRAASKGGLADYSGITYDRLRDGERLHWPVPERDHPGSPRMFLDRFAHADGRARFHPVDHRGPAEPTDAEFPLQATTGRVLQHYQSGAQTRLVEELTDAVPEAFVEVHPDTAARAGLADGDWAEVESRRGAVRARVRCVSSMRPDLVFLPFHFPGAQRANLLTNPALDPTSRMPEFKVCAVRLAGAR</sequence>
<dbReference type="Proteomes" id="UP000250434">
    <property type="component" value="Chromosome"/>
</dbReference>
<dbReference type="InterPro" id="IPR009010">
    <property type="entry name" value="Asp_de-COase-like_dom_sf"/>
</dbReference>
<evidence type="ECO:0000256" key="2">
    <source>
        <dbReference type="ARBA" id="ARBA00023004"/>
    </source>
</evidence>
<dbReference type="GO" id="GO:0022904">
    <property type="term" value="P:respiratory electron transport chain"/>
    <property type="evidence" value="ECO:0007669"/>
    <property type="project" value="TreeGrafter"/>
</dbReference>
<dbReference type="KEGG" id="aab:A4R43_35890"/>
<dbReference type="InterPro" id="IPR006656">
    <property type="entry name" value="Mopterin_OxRdtase"/>
</dbReference>
<dbReference type="GO" id="GO:0003954">
    <property type="term" value="F:NADH dehydrogenase activity"/>
    <property type="evidence" value="ECO:0007669"/>
    <property type="project" value="TreeGrafter"/>
</dbReference>
<dbReference type="GO" id="GO:0051536">
    <property type="term" value="F:iron-sulfur cluster binding"/>
    <property type="evidence" value="ECO:0007669"/>
    <property type="project" value="UniProtKB-KW"/>
</dbReference>
<dbReference type="Gene3D" id="3.40.50.740">
    <property type="match status" value="1"/>
</dbReference>
<dbReference type="Gene3D" id="2.40.40.20">
    <property type="match status" value="1"/>
</dbReference>
<evidence type="ECO:0000259" key="4">
    <source>
        <dbReference type="Pfam" id="PF00384"/>
    </source>
</evidence>
<dbReference type="Gene3D" id="3.40.228.10">
    <property type="entry name" value="Dimethylsulfoxide Reductase, domain 2"/>
    <property type="match status" value="1"/>
</dbReference>
<dbReference type="GO" id="GO:0016020">
    <property type="term" value="C:membrane"/>
    <property type="evidence" value="ECO:0007669"/>
    <property type="project" value="TreeGrafter"/>
</dbReference>